<dbReference type="AlphaFoldDB" id="A0A511JDM7"/>
<dbReference type="EMBL" id="BJWG01000013">
    <property type="protein sequence ID" value="GEL96046.1"/>
    <property type="molecule type" value="Genomic_DNA"/>
</dbReference>
<sequence>MFFDRGQGSGVNSDGDLSYEGGGAGPYHAQDWDDRISSNLYISYC</sequence>
<name>A0A511JDM7_9CELL</name>
<organism evidence="2 3">
    <name type="scientific">Cellulomonas composti</name>
    <dbReference type="NCBI Taxonomy" id="266130"/>
    <lineage>
        <taxon>Bacteria</taxon>
        <taxon>Bacillati</taxon>
        <taxon>Actinomycetota</taxon>
        <taxon>Actinomycetes</taxon>
        <taxon>Micrococcales</taxon>
        <taxon>Cellulomonadaceae</taxon>
        <taxon>Cellulomonas</taxon>
    </lineage>
</organism>
<proteinExistence type="predicted"/>
<evidence type="ECO:0000313" key="3">
    <source>
        <dbReference type="Proteomes" id="UP000321720"/>
    </source>
</evidence>
<protein>
    <submittedName>
        <fullName evidence="2">Uncharacterized protein</fullName>
    </submittedName>
</protein>
<comment type="caution">
    <text evidence="2">The sequence shown here is derived from an EMBL/GenBank/DDBJ whole genome shotgun (WGS) entry which is preliminary data.</text>
</comment>
<keyword evidence="3" id="KW-1185">Reference proteome</keyword>
<accession>A0A511JDM7</accession>
<evidence type="ECO:0000256" key="1">
    <source>
        <dbReference type="SAM" id="MobiDB-lite"/>
    </source>
</evidence>
<dbReference type="Proteomes" id="UP000321720">
    <property type="component" value="Unassembled WGS sequence"/>
</dbReference>
<reference evidence="2 3" key="1">
    <citation type="submission" date="2019-07" db="EMBL/GenBank/DDBJ databases">
        <title>Whole genome shotgun sequence of Cellulomonas composti NBRC 100758.</title>
        <authorList>
            <person name="Hosoyama A."/>
            <person name="Uohara A."/>
            <person name="Ohji S."/>
            <person name="Ichikawa N."/>
        </authorList>
    </citation>
    <scope>NUCLEOTIDE SEQUENCE [LARGE SCALE GENOMIC DNA]</scope>
    <source>
        <strain evidence="2 3">NBRC 100758</strain>
    </source>
</reference>
<gene>
    <name evidence="2" type="ORF">CCO02nite_27040</name>
</gene>
<evidence type="ECO:0000313" key="2">
    <source>
        <dbReference type="EMBL" id="GEL96046.1"/>
    </source>
</evidence>
<feature type="region of interest" description="Disordered" evidence="1">
    <location>
        <begin position="1"/>
        <end position="31"/>
    </location>
</feature>